<feature type="region of interest" description="Disordered" evidence="1">
    <location>
        <begin position="38"/>
        <end position="112"/>
    </location>
</feature>
<name>C8X7Q1_NAKMY</name>
<dbReference type="EMBL" id="CP001737">
    <property type="protein sequence ID" value="ACV79004.1"/>
    <property type="molecule type" value="Genomic_DNA"/>
</dbReference>
<evidence type="ECO:0000313" key="3">
    <source>
        <dbReference type="Proteomes" id="UP000002218"/>
    </source>
</evidence>
<keyword evidence="3" id="KW-1185">Reference proteome</keyword>
<feature type="compositionally biased region" description="Low complexity" evidence="1">
    <location>
        <begin position="212"/>
        <end position="223"/>
    </location>
</feature>
<dbReference type="KEGG" id="nml:Namu_2657"/>
<dbReference type="AlphaFoldDB" id="C8X7Q1"/>
<accession>C8X7Q1</accession>
<protein>
    <submittedName>
        <fullName evidence="2">Uncharacterized protein</fullName>
    </submittedName>
</protein>
<dbReference type="InParanoid" id="C8X7Q1"/>
<organism evidence="2 3">
    <name type="scientific">Nakamurella multipartita (strain ATCC 700099 / DSM 44233 / CIP 104796 / JCM 9543 / NBRC 105858 / Y-104)</name>
    <name type="common">Microsphaera multipartita</name>
    <dbReference type="NCBI Taxonomy" id="479431"/>
    <lineage>
        <taxon>Bacteria</taxon>
        <taxon>Bacillati</taxon>
        <taxon>Actinomycetota</taxon>
        <taxon>Actinomycetes</taxon>
        <taxon>Nakamurellales</taxon>
        <taxon>Nakamurellaceae</taxon>
        <taxon>Nakamurella</taxon>
    </lineage>
</organism>
<evidence type="ECO:0000256" key="1">
    <source>
        <dbReference type="SAM" id="MobiDB-lite"/>
    </source>
</evidence>
<feature type="region of interest" description="Disordered" evidence="1">
    <location>
        <begin position="200"/>
        <end position="244"/>
    </location>
</feature>
<evidence type="ECO:0000313" key="2">
    <source>
        <dbReference type="EMBL" id="ACV79004.1"/>
    </source>
</evidence>
<feature type="compositionally biased region" description="Basic residues" evidence="1">
    <location>
        <begin position="158"/>
        <end position="168"/>
    </location>
</feature>
<dbReference type="Proteomes" id="UP000002218">
    <property type="component" value="Chromosome"/>
</dbReference>
<reference evidence="2 3" key="2">
    <citation type="journal article" date="2010" name="Stand. Genomic Sci.">
        <title>Complete genome sequence of Nakamurella multipartita type strain (Y-104).</title>
        <authorList>
            <person name="Tice H."/>
            <person name="Mayilraj S."/>
            <person name="Sims D."/>
            <person name="Lapidus A."/>
            <person name="Nolan M."/>
            <person name="Lucas S."/>
            <person name="Glavina Del Rio T."/>
            <person name="Copeland A."/>
            <person name="Cheng J.F."/>
            <person name="Meincke L."/>
            <person name="Bruce D."/>
            <person name="Goodwin L."/>
            <person name="Pitluck S."/>
            <person name="Ivanova N."/>
            <person name="Mavromatis K."/>
            <person name="Ovchinnikova G."/>
            <person name="Pati A."/>
            <person name="Chen A."/>
            <person name="Palaniappan K."/>
            <person name="Land M."/>
            <person name="Hauser L."/>
            <person name="Chang Y.J."/>
            <person name="Jeffries C.D."/>
            <person name="Detter J.C."/>
            <person name="Brettin T."/>
            <person name="Rohde M."/>
            <person name="Goker M."/>
            <person name="Bristow J."/>
            <person name="Eisen J.A."/>
            <person name="Markowitz V."/>
            <person name="Hugenholtz P."/>
            <person name="Kyrpides N.C."/>
            <person name="Klenk H.P."/>
            <person name="Chen F."/>
        </authorList>
    </citation>
    <scope>NUCLEOTIDE SEQUENCE [LARGE SCALE GENOMIC DNA]</scope>
    <source>
        <strain evidence="3">ATCC 700099 / DSM 44233 / CIP 104796 / JCM 9543 / NBRC 105858 / Y-104</strain>
    </source>
</reference>
<sequence>MVRPGSRAALLAHDGPASAFWPSVLVVRHLATRLPSERYGDRYGRDDEGDGGSARGIRGGHSPTGRRRWGRRSSSTPCRSRWTTWPGGAAPAGAGGHRGSDDRPGASVGRSGAWQVRFGRNRGVNPGVTMDAGPLIALDRADRRVIVLLGRADPTGAARHRPRCRALPKRSATPPGRPGSPACCDSLEPGSHHWTAWTRPTSGDCSPPAAPATPTTCACSTPTWHSTAPERRTVQPARTPRGRVGTRTAALGRELERRGSQDIWCFVPVPKTWRALAAAVPVGLFRV</sequence>
<dbReference type="HOGENOM" id="CLU_969190_0_0_11"/>
<feature type="region of interest" description="Disordered" evidence="1">
    <location>
        <begin position="156"/>
        <end position="184"/>
    </location>
</feature>
<reference evidence="3" key="1">
    <citation type="submission" date="2009-09" db="EMBL/GenBank/DDBJ databases">
        <title>The complete genome of Nakamurella multipartita DSM 44233.</title>
        <authorList>
            <consortium name="US DOE Joint Genome Institute (JGI-PGF)"/>
            <person name="Lucas S."/>
            <person name="Copeland A."/>
            <person name="Lapidus A."/>
            <person name="Glavina del Rio T."/>
            <person name="Dalin E."/>
            <person name="Tice H."/>
            <person name="Bruce D."/>
            <person name="Goodwin L."/>
            <person name="Pitluck S."/>
            <person name="Kyrpides N."/>
            <person name="Mavromatis K."/>
            <person name="Ivanova N."/>
            <person name="Ovchinnikova G."/>
            <person name="Sims D."/>
            <person name="Meincke L."/>
            <person name="Brettin T."/>
            <person name="Detter J.C."/>
            <person name="Han C."/>
            <person name="Larimer F."/>
            <person name="Land M."/>
            <person name="Hauser L."/>
            <person name="Markowitz V."/>
            <person name="Cheng J.-F."/>
            <person name="Hugenholtz P."/>
            <person name="Woyke T."/>
            <person name="Wu D."/>
            <person name="Klenk H.-P."/>
            <person name="Eisen J.A."/>
        </authorList>
    </citation>
    <scope>NUCLEOTIDE SEQUENCE [LARGE SCALE GENOMIC DNA]</scope>
    <source>
        <strain evidence="3">ATCC 700099 / DSM 44233 / CIP 104796 / JCM 9543 / NBRC 105858 / Y-104</strain>
    </source>
</reference>
<gene>
    <name evidence="2" type="ordered locus">Namu_2657</name>
</gene>
<proteinExistence type="predicted"/>